<accession>A0A397SSG1</accession>
<keyword evidence="2" id="KW-1185">Reference proteome</keyword>
<dbReference type="OrthoDB" id="2436604at2759"/>
<evidence type="ECO:0000313" key="2">
    <source>
        <dbReference type="Proteomes" id="UP000265703"/>
    </source>
</evidence>
<dbReference type="EMBL" id="QKYT01000334">
    <property type="protein sequence ID" value="RIA86965.1"/>
    <property type="molecule type" value="Genomic_DNA"/>
</dbReference>
<evidence type="ECO:0000313" key="1">
    <source>
        <dbReference type="EMBL" id="RIA86965.1"/>
    </source>
</evidence>
<name>A0A397SSG1_9GLOM</name>
<dbReference type="Proteomes" id="UP000265703">
    <property type="component" value="Unassembled WGS sequence"/>
</dbReference>
<proteinExistence type="predicted"/>
<reference evidence="1 2" key="1">
    <citation type="submission" date="2018-06" db="EMBL/GenBank/DDBJ databases">
        <title>Comparative genomics reveals the genomic features of Rhizophagus irregularis, R. cerebriforme, R. diaphanum and Gigaspora rosea, and their symbiotic lifestyle signature.</title>
        <authorList>
            <person name="Morin E."/>
            <person name="San Clemente H."/>
            <person name="Chen E.C.H."/>
            <person name="De La Providencia I."/>
            <person name="Hainaut M."/>
            <person name="Kuo A."/>
            <person name="Kohler A."/>
            <person name="Murat C."/>
            <person name="Tang N."/>
            <person name="Roy S."/>
            <person name="Loubradou J."/>
            <person name="Henrissat B."/>
            <person name="Grigoriev I.V."/>
            <person name="Corradi N."/>
            <person name="Roux C."/>
            <person name="Martin F.M."/>
        </authorList>
    </citation>
    <scope>NUCLEOTIDE SEQUENCE [LARGE SCALE GENOMIC DNA]</scope>
    <source>
        <strain evidence="1 2">DAOM 227022</strain>
    </source>
</reference>
<comment type="caution">
    <text evidence="1">The sequence shown here is derived from an EMBL/GenBank/DDBJ whole genome shotgun (WGS) entry which is preliminary data.</text>
</comment>
<gene>
    <name evidence="1" type="ORF">C1645_828484</name>
</gene>
<sequence length="183" mass="21005">MIDNKTVRCKCGVEVRLDRPFRTINFERHIKSSNCILGTNNQPSLYVFFDQNQDMEDEEEHEDELHKPLPCIGLFGGLYTEYATSTPAFFDHFEGNGNLRNLWTCIITNNNDSTMWASLAQMGMNGAFNGKKTFIELVSLMVQIKKKEDAGTSMKGFDILNILHISLAYYLKVVMNMKFFAKH</sequence>
<protein>
    <submittedName>
        <fullName evidence="1">Uncharacterized protein</fullName>
    </submittedName>
</protein>
<dbReference type="AlphaFoldDB" id="A0A397SSG1"/>
<organism evidence="1 2">
    <name type="scientific">Glomus cerebriforme</name>
    <dbReference type="NCBI Taxonomy" id="658196"/>
    <lineage>
        <taxon>Eukaryota</taxon>
        <taxon>Fungi</taxon>
        <taxon>Fungi incertae sedis</taxon>
        <taxon>Mucoromycota</taxon>
        <taxon>Glomeromycotina</taxon>
        <taxon>Glomeromycetes</taxon>
        <taxon>Glomerales</taxon>
        <taxon>Glomeraceae</taxon>
        <taxon>Glomus</taxon>
    </lineage>
</organism>